<evidence type="ECO:0000313" key="2">
    <source>
        <dbReference type="Proteomes" id="UP000324222"/>
    </source>
</evidence>
<comment type="caution">
    <text evidence="1">The sequence shown here is derived from an EMBL/GenBank/DDBJ whole genome shotgun (WGS) entry which is preliminary data.</text>
</comment>
<name>A0A5B7H0G6_PORTR</name>
<proteinExistence type="predicted"/>
<keyword evidence="2" id="KW-1185">Reference proteome</keyword>
<accession>A0A5B7H0G6</accession>
<dbReference type="EMBL" id="VSRR010020740">
    <property type="protein sequence ID" value="MPC63389.1"/>
    <property type="molecule type" value="Genomic_DNA"/>
</dbReference>
<dbReference type="AlphaFoldDB" id="A0A5B7H0G6"/>
<dbReference type="Proteomes" id="UP000324222">
    <property type="component" value="Unassembled WGS sequence"/>
</dbReference>
<protein>
    <submittedName>
        <fullName evidence="1">Uncharacterized protein</fullName>
    </submittedName>
</protein>
<reference evidence="1 2" key="1">
    <citation type="submission" date="2019-05" db="EMBL/GenBank/DDBJ databases">
        <title>Another draft genome of Portunus trituberculatus and its Hox gene families provides insights of decapod evolution.</title>
        <authorList>
            <person name="Jeong J.-H."/>
            <person name="Song I."/>
            <person name="Kim S."/>
            <person name="Choi T."/>
            <person name="Kim D."/>
            <person name="Ryu S."/>
            <person name="Kim W."/>
        </authorList>
    </citation>
    <scope>NUCLEOTIDE SEQUENCE [LARGE SCALE GENOMIC DNA]</scope>
    <source>
        <tissue evidence="1">Muscle</tissue>
    </source>
</reference>
<gene>
    <name evidence="1" type="ORF">E2C01_057487</name>
</gene>
<evidence type="ECO:0000313" key="1">
    <source>
        <dbReference type="EMBL" id="MPC63389.1"/>
    </source>
</evidence>
<sequence length="96" mass="10746">MGDDEVEIVVGREGEREEGWGGVSERGEVREVQGVLGVCRREGKGGRRGYQDVFSIPEARNFPREEVRSSQREWNGVRAWEPRVPHAAARVTPVTG</sequence>
<organism evidence="1 2">
    <name type="scientific">Portunus trituberculatus</name>
    <name type="common">Swimming crab</name>
    <name type="synonym">Neptunus trituberculatus</name>
    <dbReference type="NCBI Taxonomy" id="210409"/>
    <lineage>
        <taxon>Eukaryota</taxon>
        <taxon>Metazoa</taxon>
        <taxon>Ecdysozoa</taxon>
        <taxon>Arthropoda</taxon>
        <taxon>Crustacea</taxon>
        <taxon>Multicrustacea</taxon>
        <taxon>Malacostraca</taxon>
        <taxon>Eumalacostraca</taxon>
        <taxon>Eucarida</taxon>
        <taxon>Decapoda</taxon>
        <taxon>Pleocyemata</taxon>
        <taxon>Brachyura</taxon>
        <taxon>Eubrachyura</taxon>
        <taxon>Portunoidea</taxon>
        <taxon>Portunidae</taxon>
        <taxon>Portuninae</taxon>
        <taxon>Portunus</taxon>
    </lineage>
</organism>